<accession>A0A9R1W9G5</accession>
<comment type="caution">
    <text evidence="2">The sequence shown here is derived from an EMBL/GenBank/DDBJ whole genome shotgun (WGS) entry which is preliminary data.</text>
</comment>
<keyword evidence="3" id="KW-1185">Reference proteome</keyword>
<protein>
    <submittedName>
        <fullName evidence="2">Uncharacterized protein</fullName>
    </submittedName>
</protein>
<evidence type="ECO:0000256" key="1">
    <source>
        <dbReference type="SAM" id="MobiDB-lite"/>
    </source>
</evidence>
<gene>
    <name evidence="2" type="ORF">LSAT_V11C300112750</name>
</gene>
<dbReference type="AlphaFoldDB" id="A0A9R1W9G5"/>
<feature type="region of interest" description="Disordered" evidence="1">
    <location>
        <begin position="170"/>
        <end position="229"/>
    </location>
</feature>
<name>A0A9R1W9G5_LACSA</name>
<evidence type="ECO:0000313" key="2">
    <source>
        <dbReference type="EMBL" id="KAJ0218561.1"/>
    </source>
</evidence>
<sequence>MRTGESLVQQVPVVEVPTVVEEGMVQEEGVVQEVPVIHIQDGHMMQEGGTSQTTTMQGSDTYGQVGSNIGWKLKSINDEIEQGIDVILQWVNFTNSSPLKGDNVVEDNEVIEFTEGKQEDILPEKIQLELLDIANMLEVGYNMIGIEAMPGIQVELDNSPPDVNDFIDGHHFDDDVGLDDRDEGVGDEAIGDGAGEAHGARDEAVNDGDEEGHGLGDVDNGDGPEGGVEDLGVTMREIRVMMEDMRLSQWLGE</sequence>
<organism evidence="2 3">
    <name type="scientific">Lactuca sativa</name>
    <name type="common">Garden lettuce</name>
    <dbReference type="NCBI Taxonomy" id="4236"/>
    <lineage>
        <taxon>Eukaryota</taxon>
        <taxon>Viridiplantae</taxon>
        <taxon>Streptophyta</taxon>
        <taxon>Embryophyta</taxon>
        <taxon>Tracheophyta</taxon>
        <taxon>Spermatophyta</taxon>
        <taxon>Magnoliopsida</taxon>
        <taxon>eudicotyledons</taxon>
        <taxon>Gunneridae</taxon>
        <taxon>Pentapetalae</taxon>
        <taxon>asterids</taxon>
        <taxon>campanulids</taxon>
        <taxon>Asterales</taxon>
        <taxon>Asteraceae</taxon>
        <taxon>Cichorioideae</taxon>
        <taxon>Cichorieae</taxon>
        <taxon>Lactucinae</taxon>
        <taxon>Lactuca</taxon>
    </lineage>
</organism>
<feature type="compositionally biased region" description="Acidic residues" evidence="1">
    <location>
        <begin position="175"/>
        <end position="190"/>
    </location>
</feature>
<evidence type="ECO:0000313" key="3">
    <source>
        <dbReference type="Proteomes" id="UP000235145"/>
    </source>
</evidence>
<reference evidence="2 3" key="1">
    <citation type="journal article" date="2017" name="Nat. Commun.">
        <title>Genome assembly with in vitro proximity ligation data and whole-genome triplication in lettuce.</title>
        <authorList>
            <person name="Reyes-Chin-Wo S."/>
            <person name="Wang Z."/>
            <person name="Yang X."/>
            <person name="Kozik A."/>
            <person name="Arikit S."/>
            <person name="Song C."/>
            <person name="Xia L."/>
            <person name="Froenicke L."/>
            <person name="Lavelle D.O."/>
            <person name="Truco M.J."/>
            <person name="Xia R."/>
            <person name="Zhu S."/>
            <person name="Xu C."/>
            <person name="Xu H."/>
            <person name="Xu X."/>
            <person name="Cox K."/>
            <person name="Korf I."/>
            <person name="Meyers B.C."/>
            <person name="Michelmore R.W."/>
        </authorList>
    </citation>
    <scope>NUCLEOTIDE SEQUENCE [LARGE SCALE GENOMIC DNA]</scope>
    <source>
        <strain evidence="3">cv. Salinas</strain>
        <tissue evidence="2">Seedlings</tissue>
    </source>
</reference>
<dbReference type="EMBL" id="NBSK02000003">
    <property type="protein sequence ID" value="KAJ0218561.1"/>
    <property type="molecule type" value="Genomic_DNA"/>
</dbReference>
<dbReference type="Proteomes" id="UP000235145">
    <property type="component" value="Unassembled WGS sequence"/>
</dbReference>
<proteinExistence type="predicted"/>